<sequence>SATYDHRLRRTRHPVRSAIYKPQIGRSVVKWVTISESLLLYVFFFFFFWAFLGLERLHSRLCYPVIYQVEQERKAVISCRGKKEELHEEEERVTAFNNGYIPDQLPCRGCK</sequence>
<dbReference type="AlphaFoldDB" id="A0A132B587"/>
<keyword evidence="1" id="KW-1133">Transmembrane helix</keyword>
<evidence type="ECO:0000313" key="2">
    <source>
        <dbReference type="EMBL" id="KUJ07149.1"/>
    </source>
</evidence>
<dbReference type="InParanoid" id="A0A132B587"/>
<gene>
    <name evidence="2" type="ORF">LY89DRAFT_766965</name>
</gene>
<proteinExistence type="predicted"/>
<evidence type="ECO:0000313" key="3">
    <source>
        <dbReference type="Proteomes" id="UP000070700"/>
    </source>
</evidence>
<organism evidence="2 3">
    <name type="scientific">Mollisia scopiformis</name>
    <name type="common">Conifer needle endophyte fungus</name>
    <name type="synonym">Phialocephala scopiformis</name>
    <dbReference type="NCBI Taxonomy" id="149040"/>
    <lineage>
        <taxon>Eukaryota</taxon>
        <taxon>Fungi</taxon>
        <taxon>Dikarya</taxon>
        <taxon>Ascomycota</taxon>
        <taxon>Pezizomycotina</taxon>
        <taxon>Leotiomycetes</taxon>
        <taxon>Helotiales</taxon>
        <taxon>Mollisiaceae</taxon>
        <taxon>Mollisia</taxon>
    </lineage>
</organism>
<reference evidence="2 3" key="1">
    <citation type="submission" date="2015-10" db="EMBL/GenBank/DDBJ databases">
        <title>Full genome of DAOMC 229536 Phialocephala scopiformis, a fungal endophyte of spruce producing the potent anti-insectan compound rugulosin.</title>
        <authorList>
            <consortium name="DOE Joint Genome Institute"/>
            <person name="Walker A.K."/>
            <person name="Frasz S.L."/>
            <person name="Seifert K.A."/>
            <person name="Miller J.D."/>
            <person name="Mondo S.J."/>
            <person name="Labutti K."/>
            <person name="Lipzen A."/>
            <person name="Dockter R."/>
            <person name="Kennedy M."/>
            <person name="Grigoriev I.V."/>
            <person name="Spatafora J.W."/>
        </authorList>
    </citation>
    <scope>NUCLEOTIDE SEQUENCE [LARGE SCALE GENOMIC DNA]</scope>
    <source>
        <strain evidence="2 3">CBS 120377</strain>
    </source>
</reference>
<feature type="transmembrane region" description="Helical" evidence="1">
    <location>
        <begin position="38"/>
        <end position="54"/>
    </location>
</feature>
<keyword evidence="1" id="KW-0472">Membrane</keyword>
<feature type="non-terminal residue" evidence="2">
    <location>
        <position position="1"/>
    </location>
</feature>
<keyword evidence="1" id="KW-0812">Transmembrane</keyword>
<dbReference type="EMBL" id="KQ947441">
    <property type="protein sequence ID" value="KUJ07149.1"/>
    <property type="molecule type" value="Genomic_DNA"/>
</dbReference>
<name>A0A132B587_MOLSC</name>
<dbReference type="OrthoDB" id="3868412at2759"/>
<evidence type="ECO:0000256" key="1">
    <source>
        <dbReference type="SAM" id="Phobius"/>
    </source>
</evidence>
<protein>
    <submittedName>
        <fullName evidence="2">Uncharacterized protein</fullName>
    </submittedName>
</protein>
<accession>A0A132B587</accession>
<dbReference type="Proteomes" id="UP000070700">
    <property type="component" value="Unassembled WGS sequence"/>
</dbReference>
<keyword evidence="3" id="KW-1185">Reference proteome</keyword>